<feature type="domain" description="CNH" evidence="6">
    <location>
        <begin position="15"/>
        <end position="352"/>
    </location>
</feature>
<keyword evidence="2" id="KW-0472">Membrane</keyword>
<evidence type="ECO:0000313" key="8">
    <source>
        <dbReference type="Proteomes" id="UP000242287"/>
    </source>
</evidence>
<proteinExistence type="inferred from homology"/>
<evidence type="ECO:0000256" key="2">
    <source>
        <dbReference type="ARBA" id="ARBA00023136"/>
    </source>
</evidence>
<feature type="region of interest" description="Disordered" evidence="5">
    <location>
        <begin position="516"/>
        <end position="559"/>
    </location>
</feature>
<dbReference type="GO" id="GO:0034058">
    <property type="term" value="P:endosomal vesicle fusion"/>
    <property type="evidence" value="ECO:0007669"/>
    <property type="project" value="TreeGrafter"/>
</dbReference>
<accession>A0A2A9NLV3</accession>
<dbReference type="PROSITE" id="PS50236">
    <property type="entry name" value="CHCR"/>
    <property type="match status" value="1"/>
</dbReference>
<sequence length="1063" mass="118302">MAPFDLPKVVLSGFKEKIDSLVVQDDRVYIGTSAGSLHVYGLQVDGSVVENDNGHRMQLVEVKKSLTRRSIEQLGFIKVVNSLVVLSEATVTLFPLPTFSPPTPLVKAKGVLSFAVYSCVRRVDVPDTSGGDDSKVVGSAGSFQAESVKSQMSRSPPMLITLLLVGCRRKVVLYSWRDGEAQEAKEVSLSHSPRAITFVDHETACFAYTSTEHAIFNISTMTATDVTTPSLIAAAASTGMSALTGLSGYMSLGFGAKTKPCVVSIDETEALVVKDNQGIFVGREAKASRLGYVDWPAPPEETVFIKPYLFSVLPAGTVASSALEGSSPSVNTAQSYIPTTVLQIRSSFTLQPVQTTSYPFSDTNGSHALSPIQTNSNQNATIRLLTPSYHIKPHLFIVTTPMDRNAAAAEGSTIWQMSMKSWTEQLDELVMAGQYADALTLLDVIDDVSLPDKEQKRQEIRVLNAVAQFRASKYDTAIDIFTELDVNPAKVVALYPESVAGRLSVSAHRWIPLFGGPEPLPLPPPQAQDEDSSSVSSSHKEDKGKSAPQVETGADAAADTRSLVDRLPGLSSAKMRLLQSDTASIISQRRGSEDEFHRSVETLVRYLSDRRPKIGAALQALGITPQNQSHQIAPLSEAPVEELFALPNARLSALTPEQLLRFAQIVDTALYKSYLIIRPVLLGSLCRVPNWCEVTEVEEDLRSRHKFGELRDLYFGKKMHGRALSLLKDLSETEDDIQDKLWPTIAYLQKLGPEHLDQIFLTARWVFEVDQDMAFEIFTSEDVELPRQAVADYLESIDPLICAKYLEFLIAERHEHVPEYHDRLAVTYLDMTLAAKKRNDDESRRENYKKLLAFIDTDNYYTIARLYSLLASTELHEAKAILLGRLGRHDQALELYVYRLRDFSKAEEYCNRIYVPDTETSNVFLTLLHIYLRPTVKTDMDLLHPALELISRHTPHLDPVETLQLLPPLVTTRDVKKFLIEAMRAPLFDTKVVREISKTRNDTVSRRLMGLQMQRVKVTDVRICPQCHKRIGNSVIAVHAPCGEVTHYQCREAFSKKLHELRS</sequence>
<dbReference type="PANTHER" id="PTHR12894:SF49">
    <property type="entry name" value="VAM6_VPS39-LIKE PROTEIN"/>
    <property type="match status" value="1"/>
</dbReference>
<dbReference type="Pfam" id="PF10367">
    <property type="entry name" value="zf-Vps39_C"/>
    <property type="match status" value="1"/>
</dbReference>
<dbReference type="InterPro" id="IPR001180">
    <property type="entry name" value="CNH_dom"/>
</dbReference>
<gene>
    <name evidence="7" type="ORF">AMATHDRAFT_143451</name>
</gene>
<dbReference type="STRING" id="703135.A0A2A9NLV3"/>
<dbReference type="InterPro" id="IPR019453">
    <property type="entry name" value="VPS39/TGFA1_Znf"/>
</dbReference>
<dbReference type="InterPro" id="IPR032914">
    <property type="entry name" value="Vam6/VPS39/TRAP1"/>
</dbReference>
<dbReference type="PROSITE" id="PS50219">
    <property type="entry name" value="CNH"/>
    <property type="match status" value="1"/>
</dbReference>
<dbReference type="EMBL" id="KZ301992">
    <property type="protein sequence ID" value="PFH51068.1"/>
    <property type="molecule type" value="Genomic_DNA"/>
</dbReference>
<evidence type="ECO:0000313" key="7">
    <source>
        <dbReference type="EMBL" id="PFH51068.1"/>
    </source>
</evidence>
<dbReference type="Pfam" id="PF00780">
    <property type="entry name" value="CNH"/>
    <property type="match status" value="1"/>
</dbReference>
<dbReference type="OrthoDB" id="5325112at2759"/>
<keyword evidence="8" id="KW-1185">Reference proteome</keyword>
<evidence type="ECO:0000259" key="6">
    <source>
        <dbReference type="PROSITE" id="PS50219"/>
    </source>
</evidence>
<evidence type="ECO:0000256" key="4">
    <source>
        <dbReference type="PROSITE-ProRule" id="PRU01006"/>
    </source>
</evidence>
<dbReference type="Pfam" id="PF10366">
    <property type="entry name" value="Vps39_1"/>
    <property type="match status" value="1"/>
</dbReference>
<protein>
    <recommendedName>
        <fullName evidence="6">CNH domain-containing protein</fullName>
    </recommendedName>
</protein>
<evidence type="ECO:0000256" key="5">
    <source>
        <dbReference type="SAM" id="MobiDB-lite"/>
    </source>
</evidence>
<comment type="similarity">
    <text evidence="3">Belongs to the VAM6/VPS39 family.</text>
</comment>
<name>A0A2A9NLV3_9AGAR</name>
<dbReference type="AlphaFoldDB" id="A0A2A9NLV3"/>
<dbReference type="PANTHER" id="PTHR12894">
    <property type="entry name" value="CNH DOMAIN CONTAINING"/>
    <property type="match status" value="1"/>
</dbReference>
<feature type="repeat" description="CHCR" evidence="4">
    <location>
        <begin position="777"/>
        <end position="936"/>
    </location>
</feature>
<dbReference type="GO" id="GO:0000329">
    <property type="term" value="C:fungal-type vacuole membrane"/>
    <property type="evidence" value="ECO:0007669"/>
    <property type="project" value="TreeGrafter"/>
</dbReference>
<evidence type="ECO:0000256" key="3">
    <source>
        <dbReference type="ARBA" id="ARBA00038201"/>
    </source>
</evidence>
<dbReference type="InterPro" id="IPR019452">
    <property type="entry name" value="VPS39/TGF_beta_rcpt-assoc_1"/>
</dbReference>
<dbReference type="GO" id="GO:0006914">
    <property type="term" value="P:autophagy"/>
    <property type="evidence" value="ECO:0007669"/>
    <property type="project" value="TreeGrafter"/>
</dbReference>
<dbReference type="GO" id="GO:0012505">
    <property type="term" value="C:endomembrane system"/>
    <property type="evidence" value="ECO:0007669"/>
    <property type="project" value="UniProtKB-SubCell"/>
</dbReference>
<reference evidence="7 8" key="1">
    <citation type="submission" date="2014-02" db="EMBL/GenBank/DDBJ databases">
        <title>Transposable element dynamics among asymbiotic and ectomycorrhizal Amanita fungi.</title>
        <authorList>
            <consortium name="DOE Joint Genome Institute"/>
            <person name="Hess J."/>
            <person name="Skrede I."/>
            <person name="Wolfe B."/>
            <person name="LaButti K."/>
            <person name="Ohm R.A."/>
            <person name="Grigoriev I.V."/>
            <person name="Pringle A."/>
        </authorList>
    </citation>
    <scope>NUCLEOTIDE SEQUENCE [LARGE SCALE GENOMIC DNA]</scope>
    <source>
        <strain evidence="7 8">SKay4041</strain>
    </source>
</reference>
<organism evidence="7 8">
    <name type="scientific">Amanita thiersii Skay4041</name>
    <dbReference type="NCBI Taxonomy" id="703135"/>
    <lineage>
        <taxon>Eukaryota</taxon>
        <taxon>Fungi</taxon>
        <taxon>Dikarya</taxon>
        <taxon>Basidiomycota</taxon>
        <taxon>Agaricomycotina</taxon>
        <taxon>Agaricomycetes</taxon>
        <taxon>Agaricomycetidae</taxon>
        <taxon>Agaricales</taxon>
        <taxon>Pluteineae</taxon>
        <taxon>Amanitaceae</taxon>
        <taxon>Amanita</taxon>
    </lineage>
</organism>
<dbReference type="Proteomes" id="UP000242287">
    <property type="component" value="Unassembled WGS sequence"/>
</dbReference>
<dbReference type="GO" id="GO:0006886">
    <property type="term" value="P:intracellular protein transport"/>
    <property type="evidence" value="ECO:0007669"/>
    <property type="project" value="UniProtKB-UniRule"/>
</dbReference>
<dbReference type="InterPro" id="IPR000547">
    <property type="entry name" value="Clathrin_H-chain/VPS_repeat"/>
</dbReference>
<comment type="subcellular location">
    <subcellularLocation>
        <location evidence="1">Endomembrane system</location>
        <topology evidence="1">Peripheral membrane protein</topology>
    </subcellularLocation>
</comment>
<evidence type="ECO:0000256" key="1">
    <source>
        <dbReference type="ARBA" id="ARBA00004184"/>
    </source>
</evidence>